<sequence>MRYLLPSILQDRMGCIPCSGKVKIRNGLCKLWSTTVSDAE</sequence>
<accession>A0A9P0L9X8</accession>
<evidence type="ECO:0000313" key="2">
    <source>
        <dbReference type="Proteomes" id="UP001152888"/>
    </source>
</evidence>
<evidence type="ECO:0000313" key="1">
    <source>
        <dbReference type="EMBL" id="CAH1989108.1"/>
    </source>
</evidence>
<organism evidence="1 2">
    <name type="scientific">Acanthoscelides obtectus</name>
    <name type="common">Bean weevil</name>
    <name type="synonym">Bruchus obtectus</name>
    <dbReference type="NCBI Taxonomy" id="200917"/>
    <lineage>
        <taxon>Eukaryota</taxon>
        <taxon>Metazoa</taxon>
        <taxon>Ecdysozoa</taxon>
        <taxon>Arthropoda</taxon>
        <taxon>Hexapoda</taxon>
        <taxon>Insecta</taxon>
        <taxon>Pterygota</taxon>
        <taxon>Neoptera</taxon>
        <taxon>Endopterygota</taxon>
        <taxon>Coleoptera</taxon>
        <taxon>Polyphaga</taxon>
        <taxon>Cucujiformia</taxon>
        <taxon>Chrysomeloidea</taxon>
        <taxon>Chrysomelidae</taxon>
        <taxon>Bruchinae</taxon>
        <taxon>Bruchini</taxon>
        <taxon>Acanthoscelides</taxon>
    </lineage>
</organism>
<name>A0A9P0L9X8_ACAOB</name>
<dbReference type="EMBL" id="CAKOFQ010007057">
    <property type="protein sequence ID" value="CAH1989108.1"/>
    <property type="molecule type" value="Genomic_DNA"/>
</dbReference>
<gene>
    <name evidence="1" type="ORF">ACAOBT_LOCUS18846</name>
</gene>
<comment type="caution">
    <text evidence="1">The sequence shown here is derived from an EMBL/GenBank/DDBJ whole genome shotgun (WGS) entry which is preliminary data.</text>
</comment>
<keyword evidence="2" id="KW-1185">Reference proteome</keyword>
<reference evidence="1" key="1">
    <citation type="submission" date="2022-03" db="EMBL/GenBank/DDBJ databases">
        <authorList>
            <person name="Sayadi A."/>
        </authorList>
    </citation>
    <scope>NUCLEOTIDE SEQUENCE</scope>
</reference>
<proteinExistence type="predicted"/>
<protein>
    <submittedName>
        <fullName evidence="1">Uncharacterized protein</fullName>
    </submittedName>
</protein>
<dbReference type="Proteomes" id="UP001152888">
    <property type="component" value="Unassembled WGS sequence"/>
</dbReference>
<dbReference type="AlphaFoldDB" id="A0A9P0L9X8"/>